<dbReference type="AlphaFoldDB" id="A0A1J4JYY3"/>
<gene>
    <name evidence="3" type="ORF">TRFO_30114</name>
</gene>
<evidence type="ECO:0000256" key="1">
    <source>
        <dbReference type="SAM" id="Coils"/>
    </source>
</evidence>
<feature type="region of interest" description="Disordered" evidence="2">
    <location>
        <begin position="570"/>
        <end position="626"/>
    </location>
</feature>
<proteinExistence type="predicted"/>
<reference evidence="3" key="1">
    <citation type="submission" date="2016-10" db="EMBL/GenBank/DDBJ databases">
        <authorList>
            <person name="Benchimol M."/>
            <person name="Almeida L.G."/>
            <person name="Vasconcelos A.T."/>
            <person name="Perreira-Neves A."/>
            <person name="Rosa I.A."/>
            <person name="Tasca T."/>
            <person name="Bogo M.R."/>
            <person name="de Souza W."/>
        </authorList>
    </citation>
    <scope>NUCLEOTIDE SEQUENCE [LARGE SCALE GENOMIC DNA]</scope>
    <source>
        <strain evidence="3">K</strain>
    </source>
</reference>
<dbReference type="GeneID" id="94841868"/>
<accession>A0A1J4JYY3</accession>
<dbReference type="RefSeq" id="XP_068355846.1">
    <property type="nucleotide sequence ID" value="XM_068507164.1"/>
</dbReference>
<feature type="coiled-coil region" evidence="1">
    <location>
        <begin position="493"/>
        <end position="551"/>
    </location>
</feature>
<feature type="compositionally biased region" description="Low complexity" evidence="2">
    <location>
        <begin position="577"/>
        <end position="626"/>
    </location>
</feature>
<dbReference type="Proteomes" id="UP000179807">
    <property type="component" value="Unassembled WGS sequence"/>
</dbReference>
<comment type="caution">
    <text evidence="3">The sequence shown here is derived from an EMBL/GenBank/DDBJ whole genome shotgun (WGS) entry which is preliminary data.</text>
</comment>
<evidence type="ECO:0000256" key="2">
    <source>
        <dbReference type="SAM" id="MobiDB-lite"/>
    </source>
</evidence>
<keyword evidence="1" id="KW-0175">Coiled coil</keyword>
<evidence type="ECO:0000313" key="4">
    <source>
        <dbReference type="Proteomes" id="UP000179807"/>
    </source>
</evidence>
<feature type="coiled-coil region" evidence="1">
    <location>
        <begin position="165"/>
        <end position="199"/>
    </location>
</feature>
<organism evidence="3 4">
    <name type="scientific">Tritrichomonas foetus</name>
    <dbReference type="NCBI Taxonomy" id="1144522"/>
    <lineage>
        <taxon>Eukaryota</taxon>
        <taxon>Metamonada</taxon>
        <taxon>Parabasalia</taxon>
        <taxon>Tritrichomonadida</taxon>
        <taxon>Tritrichomonadidae</taxon>
        <taxon>Tritrichomonas</taxon>
    </lineage>
</organism>
<sequence>MSAIKIRDLLNRGTMIDVSLMSDELKKILTEFCEIMSDHGEELKFLRNEIKKFSPKDESSKAIESIKEEIKRLTEQTLKNTQNDRILNDNFGKMMINMERKLAREVKECKDDLLLEMNNKTQEVDGKYIILNQQFKNINVKTETVITKEIAGIKNDIKRINSIIEKKKDQSLELLSQKIDGLEKQFKEKVNEIKEKDDKIDKEIESVRSFAKQYNQDFMDELHYLNGELKELKRLVAEAPQLDIDGQVDTETLVHAIQRDSRRIDNFNEIIVSVRDQNDRISALCKSLAKSFEELQLQIHDFEVEHNSTKMSLINQIDQSFVNTEIIRKDFARVESNIEDVVGNSLRSISSISSTFETLITFLSKITTRPLPKFAQFDDEVLEFQTLFDTVMTQKEYKETTDYISLCLLNKDHINRPVGEFLTSDEIQQLKTPFQTPFIGIPTLDSFATKKDTQIRKKSIFDFNNMHGAEPVVVTKEVKPKTQISDLEMKHSILELQRTIANLKEQMEIVRNAYDTSIANKADTQSVERMLDKVRAINSKLQSSINQMQNNMVNYVLKSEIETLLTNSSKQINQPTNNNNSNSNNNYSSNTDNFGNNMNTNDNFAYNGNNQGNTNNNQGNFLTNENESPISYTTFAEKAGRIKNLMSDGKSSLSTVPIKKALPNLGTSASLRVNSQAYHAIYGYSSQRNNHYVHQRRAHSPI</sequence>
<evidence type="ECO:0000313" key="3">
    <source>
        <dbReference type="EMBL" id="OHT02710.1"/>
    </source>
</evidence>
<name>A0A1J4JYY3_9EUKA</name>
<protein>
    <submittedName>
        <fullName evidence="3">Uncharacterized protein</fullName>
    </submittedName>
</protein>
<keyword evidence="4" id="KW-1185">Reference proteome</keyword>
<dbReference type="VEuPathDB" id="TrichDB:TRFO_30114"/>
<dbReference type="OrthoDB" id="10645352at2759"/>
<dbReference type="EMBL" id="MLAK01000856">
    <property type="protein sequence ID" value="OHT02710.1"/>
    <property type="molecule type" value="Genomic_DNA"/>
</dbReference>